<keyword evidence="1" id="KW-0596">Phosphopantetheine</keyword>
<dbReference type="EMBL" id="JAAGNC010000222">
    <property type="protein sequence ID" value="NEC62956.1"/>
    <property type="molecule type" value="Genomic_DNA"/>
</dbReference>
<dbReference type="InterPro" id="IPR036736">
    <property type="entry name" value="ACP-like_sf"/>
</dbReference>
<dbReference type="Gene3D" id="1.10.1200.10">
    <property type="entry name" value="ACP-like"/>
    <property type="match status" value="1"/>
</dbReference>
<dbReference type="InterPro" id="IPR006162">
    <property type="entry name" value="Ppantetheine_attach_site"/>
</dbReference>
<dbReference type="Pfam" id="PF00550">
    <property type="entry name" value="PP-binding"/>
    <property type="match status" value="1"/>
</dbReference>
<keyword evidence="5" id="KW-1185">Reference proteome</keyword>
<dbReference type="PROSITE" id="PS50075">
    <property type="entry name" value="CARRIER"/>
    <property type="match status" value="1"/>
</dbReference>
<organism evidence="4 5">
    <name type="scientific">Amycolatopsis rubida</name>
    <dbReference type="NCBI Taxonomy" id="112413"/>
    <lineage>
        <taxon>Bacteria</taxon>
        <taxon>Bacillati</taxon>
        <taxon>Actinomycetota</taxon>
        <taxon>Actinomycetes</taxon>
        <taxon>Pseudonocardiales</taxon>
        <taxon>Pseudonocardiaceae</taxon>
        <taxon>Amycolatopsis</taxon>
    </lineage>
</organism>
<comment type="caution">
    <text evidence="4">The sequence shown here is derived from an EMBL/GenBank/DDBJ whole genome shotgun (WGS) entry which is preliminary data.</text>
</comment>
<evidence type="ECO:0000259" key="3">
    <source>
        <dbReference type="PROSITE" id="PS50075"/>
    </source>
</evidence>
<dbReference type="InterPro" id="IPR009081">
    <property type="entry name" value="PP-bd_ACP"/>
</dbReference>
<proteinExistence type="predicted"/>
<dbReference type="RefSeq" id="WP_067588679.1">
    <property type="nucleotide sequence ID" value="NZ_JAAGNC010000222.1"/>
</dbReference>
<feature type="domain" description="Carrier" evidence="3">
    <location>
        <begin position="4"/>
        <end position="82"/>
    </location>
</feature>
<name>A0ABX0C5K8_9PSEU</name>
<dbReference type="Proteomes" id="UP000470404">
    <property type="component" value="Unassembled WGS sequence"/>
</dbReference>
<protein>
    <submittedName>
        <fullName evidence="4">Acyl carrier protein</fullName>
    </submittedName>
</protein>
<evidence type="ECO:0000256" key="1">
    <source>
        <dbReference type="ARBA" id="ARBA00022450"/>
    </source>
</evidence>
<sequence length="90" mass="9640">MTDQLTLARLADLLRECAGVDEEVDLSGDISEVAFDDLGYDSLALLNTAGRIERELSIKLPDGALPEAKTPGQLLETVNALVNQGSRNGR</sequence>
<accession>A0ABX0C5K8</accession>
<dbReference type="PROSITE" id="PS00012">
    <property type="entry name" value="PHOSPHOPANTETHEINE"/>
    <property type="match status" value="1"/>
</dbReference>
<evidence type="ECO:0000313" key="5">
    <source>
        <dbReference type="Proteomes" id="UP000470404"/>
    </source>
</evidence>
<dbReference type="SUPFAM" id="SSF47336">
    <property type="entry name" value="ACP-like"/>
    <property type="match status" value="1"/>
</dbReference>
<gene>
    <name evidence="4" type="ORF">G3I59_47050</name>
</gene>
<evidence type="ECO:0000313" key="4">
    <source>
        <dbReference type="EMBL" id="NEC62956.1"/>
    </source>
</evidence>
<reference evidence="4 5" key="1">
    <citation type="submission" date="2020-01" db="EMBL/GenBank/DDBJ databases">
        <title>Insect and environment-associated Actinomycetes.</title>
        <authorList>
            <person name="Currrie C."/>
            <person name="Chevrette M."/>
            <person name="Carlson C."/>
            <person name="Stubbendieck R."/>
            <person name="Wendt-Pienkowski E."/>
        </authorList>
    </citation>
    <scope>NUCLEOTIDE SEQUENCE [LARGE SCALE GENOMIC DNA]</scope>
    <source>
        <strain evidence="4 5">SID8386</strain>
    </source>
</reference>
<keyword evidence="2" id="KW-0597">Phosphoprotein</keyword>
<evidence type="ECO:0000256" key="2">
    <source>
        <dbReference type="ARBA" id="ARBA00022553"/>
    </source>
</evidence>